<feature type="domain" description="HTH deoR-type" evidence="4">
    <location>
        <begin position="3"/>
        <end position="58"/>
    </location>
</feature>
<dbReference type="PRINTS" id="PR00037">
    <property type="entry name" value="HTHLACR"/>
</dbReference>
<dbReference type="PROSITE" id="PS00894">
    <property type="entry name" value="HTH_DEOR_1"/>
    <property type="match status" value="1"/>
</dbReference>
<reference evidence="5 6" key="1">
    <citation type="submission" date="2019-04" db="EMBL/GenBank/DDBJ databases">
        <title>Natronospirillum operosus gen. nov., sp. nov., a haloalkaliphilic satellite isolated from decaying biomass of laboratory culture of cyanobacterium Geitlerinema sp. and proposal of Natronospirillaceae fam. nov. and Saccharospirillaceae fam. nov.</title>
        <authorList>
            <person name="Kevbrin V."/>
            <person name="Boltyanskaya Y."/>
            <person name="Koziaeva V."/>
            <person name="Grouzdev D.S."/>
            <person name="Park M."/>
            <person name="Cho J."/>
        </authorList>
    </citation>
    <scope>NUCLEOTIDE SEQUENCE [LARGE SCALE GENOMIC DNA]</scope>
    <source>
        <strain evidence="5 6">G-116</strain>
    </source>
</reference>
<proteinExistence type="predicted"/>
<dbReference type="InterPro" id="IPR036390">
    <property type="entry name" value="WH_DNA-bd_sf"/>
</dbReference>
<dbReference type="Proteomes" id="UP000297475">
    <property type="component" value="Unassembled WGS sequence"/>
</dbReference>
<dbReference type="InterPro" id="IPR018356">
    <property type="entry name" value="Tscrpt_reg_HTH_DeoR_CS"/>
</dbReference>
<dbReference type="InterPro" id="IPR001034">
    <property type="entry name" value="DeoR_HTH"/>
</dbReference>
<keyword evidence="6" id="KW-1185">Reference proteome</keyword>
<keyword evidence="1" id="KW-0805">Transcription regulation</keyword>
<dbReference type="GO" id="GO:0003677">
    <property type="term" value="F:DNA binding"/>
    <property type="evidence" value="ECO:0007669"/>
    <property type="project" value="UniProtKB-KW"/>
</dbReference>
<gene>
    <name evidence="5" type="ORF">E4656_13385</name>
</gene>
<dbReference type="Gene3D" id="1.10.10.10">
    <property type="entry name" value="Winged helix-like DNA-binding domain superfamily/Winged helix DNA-binding domain"/>
    <property type="match status" value="1"/>
</dbReference>
<name>A0A4Z0WE92_9GAMM</name>
<dbReference type="GO" id="GO:0003700">
    <property type="term" value="F:DNA-binding transcription factor activity"/>
    <property type="evidence" value="ECO:0007669"/>
    <property type="project" value="InterPro"/>
</dbReference>
<dbReference type="Pfam" id="PF00455">
    <property type="entry name" value="DeoRC"/>
    <property type="match status" value="1"/>
</dbReference>
<evidence type="ECO:0000313" key="5">
    <source>
        <dbReference type="EMBL" id="TGG92461.1"/>
    </source>
</evidence>
<keyword evidence="2" id="KW-0238">DNA-binding</keyword>
<dbReference type="PANTHER" id="PTHR30363">
    <property type="entry name" value="HTH-TYPE TRANSCRIPTIONAL REGULATOR SRLR-RELATED"/>
    <property type="match status" value="1"/>
</dbReference>
<keyword evidence="3" id="KW-0804">Transcription</keyword>
<dbReference type="Pfam" id="PF08220">
    <property type="entry name" value="HTH_DeoR"/>
    <property type="match status" value="1"/>
</dbReference>
<dbReference type="RefSeq" id="WP_135483794.1">
    <property type="nucleotide sequence ID" value="NZ_SRMF01000005.1"/>
</dbReference>
<evidence type="ECO:0000256" key="2">
    <source>
        <dbReference type="ARBA" id="ARBA00023125"/>
    </source>
</evidence>
<evidence type="ECO:0000313" key="6">
    <source>
        <dbReference type="Proteomes" id="UP000297475"/>
    </source>
</evidence>
<protein>
    <submittedName>
        <fullName evidence="5">DeoR/GlpR transcriptional regulator</fullName>
    </submittedName>
</protein>
<organism evidence="5 6">
    <name type="scientific">Natronospirillum operosum</name>
    <dbReference type="NCBI Taxonomy" id="2759953"/>
    <lineage>
        <taxon>Bacteria</taxon>
        <taxon>Pseudomonadati</taxon>
        <taxon>Pseudomonadota</taxon>
        <taxon>Gammaproteobacteria</taxon>
        <taxon>Oceanospirillales</taxon>
        <taxon>Natronospirillaceae</taxon>
        <taxon>Natronospirillum</taxon>
    </lineage>
</organism>
<dbReference type="PROSITE" id="PS51000">
    <property type="entry name" value="HTH_DEOR_2"/>
    <property type="match status" value="1"/>
</dbReference>
<dbReference type="Gene3D" id="3.40.50.1360">
    <property type="match status" value="1"/>
</dbReference>
<comment type="caution">
    <text evidence="5">The sequence shown here is derived from an EMBL/GenBank/DDBJ whole genome shotgun (WGS) entry which is preliminary data.</text>
</comment>
<dbReference type="EMBL" id="SRMF01000005">
    <property type="protein sequence ID" value="TGG92461.1"/>
    <property type="molecule type" value="Genomic_DNA"/>
</dbReference>
<dbReference type="SUPFAM" id="SSF46785">
    <property type="entry name" value="Winged helix' DNA-binding domain"/>
    <property type="match status" value="1"/>
</dbReference>
<evidence type="ECO:0000256" key="1">
    <source>
        <dbReference type="ARBA" id="ARBA00023015"/>
    </source>
</evidence>
<evidence type="ECO:0000259" key="4">
    <source>
        <dbReference type="PROSITE" id="PS51000"/>
    </source>
</evidence>
<evidence type="ECO:0000256" key="3">
    <source>
        <dbReference type="ARBA" id="ARBA00023163"/>
    </source>
</evidence>
<dbReference type="SMART" id="SM01134">
    <property type="entry name" value="DeoRC"/>
    <property type="match status" value="1"/>
</dbReference>
<dbReference type="InterPro" id="IPR050313">
    <property type="entry name" value="Carb_Metab_HTH_regulators"/>
</dbReference>
<sequence>MRQLTRRQQIAEAVIAAGSVRIEEIAEQFSISLMTAHRDLDELEHRGLLRKDRGIATVTPTSLTESSDAYRVKQHSGEKKQIAKMASDLLEPGETVFLDDSTTVLQMVPFLHHRLSLTIISNSITLMNALREMDHINLIGLGGRYHNWCNAFLGHMTINEIKGLHADTLMISTSAIVDGVAYHQYPEMVETKQAMFRAATRRVLLADHSKFQKRALHHLAPLSDFDIIITDRQTDEDAIQDLRARGVQVMVAPGH</sequence>
<dbReference type="OrthoDB" id="31600at2"/>
<dbReference type="InterPro" id="IPR037171">
    <property type="entry name" value="NagB/RpiA_transferase-like"/>
</dbReference>
<dbReference type="AlphaFoldDB" id="A0A4Z0WE92"/>
<dbReference type="InterPro" id="IPR036388">
    <property type="entry name" value="WH-like_DNA-bd_sf"/>
</dbReference>
<dbReference type="InterPro" id="IPR014036">
    <property type="entry name" value="DeoR-like_C"/>
</dbReference>
<dbReference type="SMART" id="SM00420">
    <property type="entry name" value="HTH_DEOR"/>
    <property type="match status" value="1"/>
</dbReference>
<accession>A0A4Z0WE92</accession>
<dbReference type="SUPFAM" id="SSF100950">
    <property type="entry name" value="NagB/RpiA/CoA transferase-like"/>
    <property type="match status" value="1"/>
</dbReference>
<dbReference type="PANTHER" id="PTHR30363:SF44">
    <property type="entry name" value="AGA OPERON TRANSCRIPTIONAL REPRESSOR-RELATED"/>
    <property type="match status" value="1"/>
</dbReference>